<proteinExistence type="inferred from homology"/>
<dbReference type="Pfam" id="PF00135">
    <property type="entry name" value="COesterase"/>
    <property type="match status" value="1"/>
</dbReference>
<dbReference type="Proteomes" id="UP000001593">
    <property type="component" value="Unassembled WGS sequence"/>
</dbReference>
<keyword evidence="4" id="KW-0732">Signal</keyword>
<keyword evidence="7" id="KW-1185">Reference proteome</keyword>
<evidence type="ECO:0000313" key="6">
    <source>
        <dbReference type="EMBL" id="EDO35388.1"/>
    </source>
</evidence>
<evidence type="ECO:0000259" key="5">
    <source>
        <dbReference type="Pfam" id="PF00135"/>
    </source>
</evidence>
<feature type="signal peptide" evidence="4">
    <location>
        <begin position="1"/>
        <end position="22"/>
    </location>
</feature>
<dbReference type="SUPFAM" id="SSF81321">
    <property type="entry name" value="Family A G protein-coupled receptor-like"/>
    <property type="match status" value="1"/>
</dbReference>
<feature type="domain" description="Carboxylesterase type B" evidence="5">
    <location>
        <begin position="29"/>
        <end position="98"/>
    </location>
</feature>
<keyword evidence="3" id="KW-0378">Hydrolase</keyword>
<dbReference type="HOGENOM" id="CLU_1429603_0_0_1"/>
<evidence type="ECO:0000256" key="2">
    <source>
        <dbReference type="ARBA" id="ARBA00022487"/>
    </source>
</evidence>
<accession>A7SLL9</accession>
<dbReference type="eggNOG" id="KOG1516">
    <property type="taxonomic scope" value="Eukaryota"/>
</dbReference>
<dbReference type="Gene3D" id="1.20.1070.10">
    <property type="entry name" value="Rhodopsin 7-helix transmembrane proteins"/>
    <property type="match status" value="1"/>
</dbReference>
<dbReference type="PANTHER" id="PTHR43918">
    <property type="entry name" value="ACETYLCHOLINESTERASE"/>
    <property type="match status" value="1"/>
</dbReference>
<dbReference type="InterPro" id="IPR050654">
    <property type="entry name" value="AChE-related_enzymes"/>
</dbReference>
<protein>
    <recommendedName>
        <fullName evidence="5">Carboxylesterase type B domain-containing protein</fullName>
    </recommendedName>
</protein>
<dbReference type="InterPro" id="IPR029058">
    <property type="entry name" value="AB_hydrolase_fold"/>
</dbReference>
<dbReference type="EMBL" id="DS469700">
    <property type="protein sequence ID" value="EDO35388.1"/>
    <property type="molecule type" value="Genomic_DNA"/>
</dbReference>
<organism evidence="6 7">
    <name type="scientific">Nematostella vectensis</name>
    <name type="common">Starlet sea anemone</name>
    <dbReference type="NCBI Taxonomy" id="45351"/>
    <lineage>
        <taxon>Eukaryota</taxon>
        <taxon>Metazoa</taxon>
        <taxon>Cnidaria</taxon>
        <taxon>Anthozoa</taxon>
        <taxon>Hexacorallia</taxon>
        <taxon>Actiniaria</taxon>
        <taxon>Edwardsiidae</taxon>
        <taxon>Nematostella</taxon>
    </lineage>
</organism>
<dbReference type="InParanoid" id="A7SLL9"/>
<dbReference type="InterPro" id="IPR002018">
    <property type="entry name" value="CarbesteraseB"/>
</dbReference>
<evidence type="ECO:0000313" key="7">
    <source>
        <dbReference type="Proteomes" id="UP000001593"/>
    </source>
</evidence>
<evidence type="ECO:0000256" key="3">
    <source>
        <dbReference type="ARBA" id="ARBA00022801"/>
    </source>
</evidence>
<gene>
    <name evidence="6" type="ORF">NEMVEDRAFT_v1g214176</name>
</gene>
<dbReference type="STRING" id="45351.A7SLL9"/>
<comment type="similarity">
    <text evidence="1">Belongs to the type-B carboxylesterase/lipase family.</text>
</comment>
<keyword evidence="2" id="KW-0719">Serine esterase</keyword>
<dbReference type="AlphaFoldDB" id="A7SLL9"/>
<dbReference type="GO" id="GO:0052689">
    <property type="term" value="F:carboxylic ester hydrolase activity"/>
    <property type="evidence" value="ECO:0007669"/>
    <property type="project" value="UniProtKB-KW"/>
</dbReference>
<evidence type="ECO:0000256" key="4">
    <source>
        <dbReference type="SAM" id="SignalP"/>
    </source>
</evidence>
<dbReference type="PANTHER" id="PTHR43918:SF4">
    <property type="entry name" value="CARBOXYLIC ESTER HYDROLASE"/>
    <property type="match status" value="1"/>
</dbReference>
<feature type="chain" id="PRO_5002712148" description="Carboxylesterase type B domain-containing protein" evidence="4">
    <location>
        <begin position="23"/>
        <end position="190"/>
    </location>
</feature>
<sequence length="190" mass="21091">MAFKARVFFIVFLSIFLYGSQAREGTSDDVVVHLSVGKLRGLRESVSGTEREAESFYGIPYAEPPIGDLRFVPSKPAKGWSGVRNARKPGARCVYGRVMPPMAAKPASPGVCGAMKLGNSSTIIPRPAYIFALNVVHMSSCLHPIVYTARNGHFRRELFRLLGILALKRWYRRRNNAGLLRPVGAAHERY</sequence>
<evidence type="ECO:0000256" key="1">
    <source>
        <dbReference type="ARBA" id="ARBA00005964"/>
    </source>
</evidence>
<reference evidence="6 7" key="1">
    <citation type="journal article" date="2007" name="Science">
        <title>Sea anemone genome reveals ancestral eumetazoan gene repertoire and genomic organization.</title>
        <authorList>
            <person name="Putnam N.H."/>
            <person name="Srivastava M."/>
            <person name="Hellsten U."/>
            <person name="Dirks B."/>
            <person name="Chapman J."/>
            <person name="Salamov A."/>
            <person name="Terry A."/>
            <person name="Shapiro H."/>
            <person name="Lindquist E."/>
            <person name="Kapitonov V.V."/>
            <person name="Jurka J."/>
            <person name="Genikhovich G."/>
            <person name="Grigoriev I.V."/>
            <person name="Lucas S.M."/>
            <person name="Steele R.E."/>
            <person name="Finnerty J.R."/>
            <person name="Technau U."/>
            <person name="Martindale M.Q."/>
            <person name="Rokhsar D.S."/>
        </authorList>
    </citation>
    <scope>NUCLEOTIDE SEQUENCE [LARGE SCALE GENOMIC DNA]</scope>
    <source>
        <strain evidence="7">CH2 X CH6</strain>
    </source>
</reference>
<dbReference type="Gene3D" id="3.40.50.1820">
    <property type="entry name" value="alpha/beta hydrolase"/>
    <property type="match status" value="1"/>
</dbReference>
<dbReference type="PhylomeDB" id="A7SLL9"/>
<dbReference type="SUPFAM" id="SSF53474">
    <property type="entry name" value="alpha/beta-Hydrolases"/>
    <property type="match status" value="1"/>
</dbReference>
<name>A7SLL9_NEMVE</name>